<dbReference type="Pfam" id="PF08578">
    <property type="entry name" value="DUF1765"/>
    <property type="match status" value="1"/>
</dbReference>
<dbReference type="PANTHER" id="PTHR37988:SF1">
    <property type="entry name" value="UPF0592 MEMBRANE PROTEIN C7D4.03C"/>
    <property type="match status" value="1"/>
</dbReference>
<feature type="region of interest" description="Disordered" evidence="1">
    <location>
        <begin position="1202"/>
        <end position="1237"/>
    </location>
</feature>
<feature type="region of interest" description="Disordered" evidence="1">
    <location>
        <begin position="102"/>
        <end position="198"/>
    </location>
</feature>
<evidence type="ECO:0000256" key="1">
    <source>
        <dbReference type="SAM" id="MobiDB-lite"/>
    </source>
</evidence>
<proteinExistence type="predicted"/>
<dbReference type="EMBL" id="MU854325">
    <property type="protein sequence ID" value="KAK4043675.1"/>
    <property type="molecule type" value="Genomic_DNA"/>
</dbReference>
<sequence>MSGSTGAAAVAVESRTPLLPLLPFHASHSAPDLLSVSGRALPKPPPSHLELDAAPVDRSPGFKSLPLLPGLAAFDIPSFDLVSEFEKSFTFTTPVDDLALSQRPATATNRPPQIGLENDNTTATANGTTAGATRVDGHVRNRSRSMVDRPLSWLPSSKSSPNVRTSQQEHRPKRLAKQHVAGSPDSAPAGKPLERSRPVESFADFAKRSWISKSRSPSPPSRPEKLRSAGRAVSAETPATSNTKTTPETQTGADAAGTAEQPTSKRGALNRASIYLTRIKQKPQTVFSRNSSSLALKTSFGKSETASDSDCGTPTTPTALSLPLSPAVAKNASYNSISSATSRTSSQRAPSVDTETDTATASSASENTSQSTVDTTVTMPHPTSRDPLWATYRTLDIEFSRFAAKGSTASRMGVIRSILVPFLRSTGYHPSNSNRAILTAEDVDRRATILNKWWNGLLGMLIGTNARLPAGLGQGIASLGVHFPVLQPVAGVDRPTLLEATTMIMMRPEWRACTSQFQPLAVRCSRERIRPRSGTHSTVATDPDPDSLLAESAEHNVRTMFVTNLTAQMALVVEKLSLRHAPLSLVNWCGKACAYAFFFVPGISDVLVRLWGLNADLLRRVADEFGLPRRSKGESDDIVALFPSHMHKLGWSSAKALGDKLRVAAKLPLMLAKIHWHGPWVSRWRGGDTDLLFIFCKYFYILAQEFIPEGLPLVEKARAPAFVLVHAQLLSILDSTIHRQASLDALLGPPLSDALHGADAALTAPQLPSNLLKGMDENRLVILLKDMLADNSLFGVGQEIKHTFAEAFVAVAKAATKRTPRFEHASCFMLCDFLEEVLVALDAFQNTSAATSPTEERSDYFGPPSPTRNADYIDWPFWFDVGKMIMDSNNTMSEIRILSFIYLVWDAITADPARKEAVCLDWLLSEEVFAKFFNHWCPMVRAYYMRLLCWRVCRDSGSSNGVDAKIFLVVSQRLKTVWSHYLWLKQDAEAKGRMHPSSAPAYPAPGKRFLIIRTEVQPPQHSLRLGFDSFSSAFPALDSPFDYRAPATGNDDGAAGGGKTDGNMSFKKRWSLLGKVLPFGASQDSPTAETKRTWEEELEQARRDTAASRLAGRGGRSNAAQQQSLGPPTPPKQGSSSAAITPSSESISSTGSAPVFDAATFVFRFTLTWQTGPNGAPMPCPPSRDRIITRPRLPAPAQARVSVRSNGGNNANNGGASIFRCDSPPPISPGLPPETRRVSGLLQTGLISEARNAKPLTIEAEPRKLSLTRDSEKRLSLSINITPLRLIDVIGGEKQDNDADDDDRLEVQSPISAISGGFSSTGFESDRRPLAGAVSPPLRPVPVVVLAERPTGVYAPGAVYAGRALAEWGIVVGECNSFVDRRRDEGVLGLSDVEVPTLSVEGLGMRARG</sequence>
<feature type="compositionally biased region" description="Low complexity" evidence="1">
    <location>
        <begin position="120"/>
        <end position="133"/>
    </location>
</feature>
<feature type="region of interest" description="Disordered" evidence="1">
    <location>
        <begin position="337"/>
        <end position="382"/>
    </location>
</feature>
<dbReference type="PANTHER" id="PTHR37988">
    <property type="entry name" value="UPF0592 MEMBRANE PROTEIN C7D4.03C"/>
    <property type="match status" value="1"/>
</dbReference>
<organism evidence="2 3">
    <name type="scientific">Parachaetomium inaequale</name>
    <dbReference type="NCBI Taxonomy" id="2588326"/>
    <lineage>
        <taxon>Eukaryota</taxon>
        <taxon>Fungi</taxon>
        <taxon>Dikarya</taxon>
        <taxon>Ascomycota</taxon>
        <taxon>Pezizomycotina</taxon>
        <taxon>Sordariomycetes</taxon>
        <taxon>Sordariomycetidae</taxon>
        <taxon>Sordariales</taxon>
        <taxon>Chaetomiaceae</taxon>
        <taxon>Parachaetomium</taxon>
    </lineage>
</organism>
<feature type="compositionally biased region" description="Low complexity" evidence="1">
    <location>
        <begin position="313"/>
        <end position="323"/>
    </location>
</feature>
<feature type="compositionally biased region" description="Polar residues" evidence="1">
    <location>
        <begin position="237"/>
        <end position="252"/>
    </location>
</feature>
<feature type="compositionally biased region" description="Low complexity" evidence="1">
    <location>
        <begin position="150"/>
        <end position="161"/>
    </location>
</feature>
<evidence type="ECO:0000313" key="3">
    <source>
        <dbReference type="Proteomes" id="UP001303115"/>
    </source>
</evidence>
<comment type="caution">
    <text evidence="2">The sequence shown here is derived from an EMBL/GenBank/DDBJ whole genome shotgun (WGS) entry which is preliminary data.</text>
</comment>
<accession>A0AAN6PSA6</accession>
<dbReference type="Proteomes" id="UP001303115">
    <property type="component" value="Unassembled WGS sequence"/>
</dbReference>
<feature type="compositionally biased region" description="Low complexity" evidence="1">
    <location>
        <begin position="337"/>
        <end position="373"/>
    </location>
</feature>
<name>A0AAN6PSA6_9PEZI</name>
<feature type="compositionally biased region" description="Low complexity" evidence="1">
    <location>
        <begin position="1206"/>
        <end position="1216"/>
    </location>
</feature>
<evidence type="ECO:0000313" key="2">
    <source>
        <dbReference type="EMBL" id="KAK4043675.1"/>
    </source>
</evidence>
<feature type="compositionally biased region" description="Pro residues" evidence="1">
    <location>
        <begin position="1223"/>
        <end position="1232"/>
    </location>
</feature>
<feature type="compositionally biased region" description="Polar residues" evidence="1">
    <location>
        <begin position="300"/>
        <end position="312"/>
    </location>
</feature>
<protein>
    <submittedName>
        <fullName evidence="2">Uncharacterized protein</fullName>
    </submittedName>
</protein>
<reference evidence="3" key="1">
    <citation type="journal article" date="2023" name="Mol. Phylogenet. Evol.">
        <title>Genome-scale phylogeny and comparative genomics of the fungal order Sordariales.</title>
        <authorList>
            <person name="Hensen N."/>
            <person name="Bonometti L."/>
            <person name="Westerberg I."/>
            <person name="Brannstrom I.O."/>
            <person name="Guillou S."/>
            <person name="Cros-Aarteil S."/>
            <person name="Calhoun S."/>
            <person name="Haridas S."/>
            <person name="Kuo A."/>
            <person name="Mondo S."/>
            <person name="Pangilinan J."/>
            <person name="Riley R."/>
            <person name="LaButti K."/>
            <person name="Andreopoulos B."/>
            <person name="Lipzen A."/>
            <person name="Chen C."/>
            <person name="Yan M."/>
            <person name="Daum C."/>
            <person name="Ng V."/>
            <person name="Clum A."/>
            <person name="Steindorff A."/>
            <person name="Ohm R.A."/>
            <person name="Martin F."/>
            <person name="Silar P."/>
            <person name="Natvig D.O."/>
            <person name="Lalanne C."/>
            <person name="Gautier V."/>
            <person name="Ament-Velasquez S.L."/>
            <person name="Kruys A."/>
            <person name="Hutchinson M.I."/>
            <person name="Powell A.J."/>
            <person name="Barry K."/>
            <person name="Miller A.N."/>
            <person name="Grigoriev I.V."/>
            <person name="Debuchy R."/>
            <person name="Gladieux P."/>
            <person name="Hiltunen Thoren M."/>
            <person name="Johannesson H."/>
        </authorList>
    </citation>
    <scope>NUCLEOTIDE SEQUENCE [LARGE SCALE GENOMIC DNA]</scope>
    <source>
        <strain evidence="3">CBS 284.82</strain>
    </source>
</reference>
<feature type="region of interest" description="Disordered" evidence="1">
    <location>
        <begin position="1081"/>
        <end position="1151"/>
    </location>
</feature>
<feature type="compositionally biased region" description="Basic and acidic residues" evidence="1">
    <location>
        <begin position="1089"/>
        <end position="1106"/>
    </location>
</feature>
<keyword evidence="3" id="KW-1185">Reference proteome</keyword>
<feature type="compositionally biased region" description="Low complexity" evidence="1">
    <location>
        <begin position="1134"/>
        <end position="1151"/>
    </location>
</feature>
<feature type="region of interest" description="Disordered" evidence="1">
    <location>
        <begin position="210"/>
        <end position="269"/>
    </location>
</feature>
<gene>
    <name evidence="2" type="ORF">C8A01DRAFT_12783</name>
</gene>
<feature type="region of interest" description="Disordered" evidence="1">
    <location>
        <begin position="300"/>
        <end position="323"/>
    </location>
</feature>
<dbReference type="InterPro" id="IPR013887">
    <property type="entry name" value="UPF0592"/>
</dbReference>